<feature type="region of interest" description="Disordered" evidence="1">
    <location>
        <begin position="1"/>
        <end position="64"/>
    </location>
</feature>
<name>A0A5B9R2C7_9BACT</name>
<proteinExistence type="predicted"/>
<accession>A0A5B9R2C7</accession>
<reference evidence="2 3" key="1">
    <citation type="submission" date="2019-08" db="EMBL/GenBank/DDBJ databases">
        <title>Deep-cultivation of Planctomycetes and their phenomic and genomic characterization uncovers novel biology.</title>
        <authorList>
            <person name="Wiegand S."/>
            <person name="Jogler M."/>
            <person name="Boedeker C."/>
            <person name="Pinto D."/>
            <person name="Vollmers J."/>
            <person name="Rivas-Marin E."/>
            <person name="Kohn T."/>
            <person name="Peeters S.H."/>
            <person name="Heuer A."/>
            <person name="Rast P."/>
            <person name="Oberbeckmann S."/>
            <person name="Bunk B."/>
            <person name="Jeske O."/>
            <person name="Meyerdierks A."/>
            <person name="Storesund J.E."/>
            <person name="Kallscheuer N."/>
            <person name="Luecker S."/>
            <person name="Lage O.M."/>
            <person name="Pohl T."/>
            <person name="Merkel B.J."/>
            <person name="Hornburger P."/>
            <person name="Mueller R.-W."/>
            <person name="Bruemmer F."/>
            <person name="Labrenz M."/>
            <person name="Spormann A.M."/>
            <person name="Op den Camp H."/>
            <person name="Overmann J."/>
            <person name="Amann R."/>
            <person name="Jetten M.S.M."/>
            <person name="Mascher T."/>
            <person name="Medema M.H."/>
            <person name="Devos D.P."/>
            <person name="Kaster A.-K."/>
            <person name="Ovreas L."/>
            <person name="Rohde M."/>
            <person name="Galperin M.Y."/>
            <person name="Jogler C."/>
        </authorList>
    </citation>
    <scope>NUCLEOTIDE SEQUENCE [LARGE SCALE GENOMIC DNA]</scope>
    <source>
        <strain evidence="2 3">UC8</strain>
    </source>
</reference>
<feature type="compositionally biased region" description="Low complexity" evidence="1">
    <location>
        <begin position="25"/>
        <end position="36"/>
    </location>
</feature>
<gene>
    <name evidence="2" type="ORF">UC8_24130</name>
</gene>
<protein>
    <submittedName>
        <fullName evidence="2">Uncharacterized protein</fullName>
    </submittedName>
</protein>
<feature type="compositionally biased region" description="Basic and acidic residues" evidence="1">
    <location>
        <begin position="55"/>
        <end position="64"/>
    </location>
</feature>
<keyword evidence="3" id="KW-1185">Reference proteome</keyword>
<evidence type="ECO:0000313" key="2">
    <source>
        <dbReference type="EMBL" id="QEG40401.1"/>
    </source>
</evidence>
<dbReference type="KEGG" id="rul:UC8_24130"/>
<evidence type="ECO:0000256" key="1">
    <source>
        <dbReference type="SAM" id="MobiDB-lite"/>
    </source>
</evidence>
<dbReference type="AlphaFoldDB" id="A0A5B9R2C7"/>
<organism evidence="2 3">
    <name type="scientific">Roseimaritima ulvae</name>
    <dbReference type="NCBI Taxonomy" id="980254"/>
    <lineage>
        <taxon>Bacteria</taxon>
        <taxon>Pseudomonadati</taxon>
        <taxon>Planctomycetota</taxon>
        <taxon>Planctomycetia</taxon>
        <taxon>Pirellulales</taxon>
        <taxon>Pirellulaceae</taxon>
        <taxon>Roseimaritima</taxon>
    </lineage>
</organism>
<sequence length="64" mass="7025">MAIPANVKTKLQASSHGAHVQRMHNSSSNIQSSNNIVRHSAARMVDEPSPQQARAIDKILRLPK</sequence>
<dbReference type="EMBL" id="CP042914">
    <property type="protein sequence ID" value="QEG40401.1"/>
    <property type="molecule type" value="Genomic_DNA"/>
</dbReference>
<dbReference type="RefSeq" id="WP_068130850.1">
    <property type="nucleotide sequence ID" value="NZ_CP042914.1"/>
</dbReference>
<dbReference type="Proteomes" id="UP000325286">
    <property type="component" value="Chromosome"/>
</dbReference>
<evidence type="ECO:0000313" key="3">
    <source>
        <dbReference type="Proteomes" id="UP000325286"/>
    </source>
</evidence>